<proteinExistence type="predicted"/>
<feature type="region of interest" description="Disordered" evidence="1">
    <location>
        <begin position="474"/>
        <end position="623"/>
    </location>
</feature>
<evidence type="ECO:0000313" key="5">
    <source>
        <dbReference type="Proteomes" id="UP000271227"/>
    </source>
</evidence>
<organism evidence="4 5">
    <name type="scientific">Eilatimonas milleporae</name>
    <dbReference type="NCBI Taxonomy" id="911205"/>
    <lineage>
        <taxon>Bacteria</taxon>
        <taxon>Pseudomonadati</taxon>
        <taxon>Pseudomonadota</taxon>
        <taxon>Alphaproteobacteria</taxon>
        <taxon>Kordiimonadales</taxon>
        <taxon>Kordiimonadaceae</taxon>
        <taxon>Eilatimonas</taxon>
    </lineage>
</organism>
<feature type="signal peptide" evidence="3">
    <location>
        <begin position="1"/>
        <end position="20"/>
    </location>
</feature>
<feature type="chain" id="PRO_5018330967" evidence="3">
    <location>
        <begin position="21"/>
        <end position="774"/>
    </location>
</feature>
<evidence type="ECO:0000256" key="3">
    <source>
        <dbReference type="SAM" id="SignalP"/>
    </source>
</evidence>
<feature type="transmembrane region" description="Helical" evidence="2">
    <location>
        <begin position="731"/>
        <end position="757"/>
    </location>
</feature>
<feature type="compositionally biased region" description="Low complexity" evidence="1">
    <location>
        <begin position="87"/>
        <end position="117"/>
    </location>
</feature>
<comment type="caution">
    <text evidence="4">The sequence shown here is derived from an EMBL/GenBank/DDBJ whole genome shotgun (WGS) entry which is preliminary data.</text>
</comment>
<keyword evidence="2" id="KW-0812">Transmembrane</keyword>
<dbReference type="InParanoid" id="A0A3M0CPX6"/>
<keyword evidence="5" id="KW-1185">Reference proteome</keyword>
<keyword evidence="2" id="KW-1133">Transmembrane helix</keyword>
<evidence type="ECO:0000313" key="4">
    <source>
        <dbReference type="EMBL" id="RMB08929.1"/>
    </source>
</evidence>
<accession>A0A3M0CPX6</accession>
<feature type="region of interest" description="Disordered" evidence="1">
    <location>
        <begin position="81"/>
        <end position="119"/>
    </location>
</feature>
<dbReference type="Proteomes" id="UP000271227">
    <property type="component" value="Unassembled WGS sequence"/>
</dbReference>
<keyword evidence="3" id="KW-0732">Signal</keyword>
<sequence>MIGSSRASIIAMLLTGTATAASVMVYGALTKQTDLDVQGDALPPLSGRTLLPPPVSLMMQEAPPSGIPGIRRLRIARPALTSNPALTSSNNTAGTSGTVTSQQNTSSTSGNTPSPSTADFYLTGTRSAELIRTPVEARIETFPTVSLEQAIEGALAVDEWGFQVVQNYINQAVGNSDQVKLRMEALLQGLEEIAGDYDLTTLADAANLVIEAGARTYWSAFMAPFVLDETFTLTEGAIGWDLGPSSSEPYTEFVRVGAESEMLVGDNMQNLEDIAQADTPTLLSDGVQNVEQFVVNNLPDGKYRVVILTARKPDGTEPLYPFGVDVKRNGANVNLVDTRATDDLVPVMKLSTEGPGRLSESGGSAFDPSGEPPATGHMLVTRADISDATLRLNFRQLGGQETYVTAVIVYPEPDDEIEEELSETVADFLQRIAPAAGANFSPQTQGPTLASLVPIVDPVIVFDDNSAGLPTQEAAAATPDAGPNVAQGGDNTPVDSEPVPGVNAGGPSSVPEPEPEPPVQPPEPEPEPPVQPPEPEPEPEPPVQPPEPEPEPPVQPPEPEPEPPVQPPEPEPEPPVQPPEPEPEPEPPIQPPEPEPPIQPPAPEPEPEPEPVPELVPEAGVYDPVPLGEDFTLDGCASTFADEVLCDLTDTSGFVLEWLLDGELLGTGELLLVQGTGDGTAFPAMGQYEVTLRVRYDGSLFGEDGEFVDLLSGGRVFLPGDLVISSLEDTAIINVVAAIPEPAGALILAPGVAYMAFRERRRKSRKKDKTGKDE</sequence>
<feature type="region of interest" description="Disordered" evidence="1">
    <location>
        <begin position="352"/>
        <end position="372"/>
    </location>
</feature>
<protein>
    <submittedName>
        <fullName evidence="4">Uncharacterized protein</fullName>
    </submittedName>
</protein>
<gene>
    <name evidence="4" type="ORF">BXY39_1576</name>
</gene>
<dbReference type="EMBL" id="REFR01000010">
    <property type="protein sequence ID" value="RMB08929.1"/>
    <property type="molecule type" value="Genomic_DNA"/>
</dbReference>
<evidence type="ECO:0000256" key="2">
    <source>
        <dbReference type="SAM" id="Phobius"/>
    </source>
</evidence>
<keyword evidence="2" id="KW-0472">Membrane</keyword>
<dbReference type="PRINTS" id="PR01217">
    <property type="entry name" value="PRICHEXTENSN"/>
</dbReference>
<name>A0A3M0CPX6_9PROT</name>
<dbReference type="AlphaFoldDB" id="A0A3M0CPX6"/>
<evidence type="ECO:0000256" key="1">
    <source>
        <dbReference type="SAM" id="MobiDB-lite"/>
    </source>
</evidence>
<feature type="compositionally biased region" description="Pro residues" evidence="1">
    <location>
        <begin position="510"/>
        <end position="604"/>
    </location>
</feature>
<reference evidence="4 5" key="1">
    <citation type="submission" date="2018-10" db="EMBL/GenBank/DDBJ databases">
        <title>Genomic Encyclopedia of Archaeal and Bacterial Type Strains, Phase II (KMG-II): from individual species to whole genera.</title>
        <authorList>
            <person name="Goeker M."/>
        </authorList>
    </citation>
    <scope>NUCLEOTIDE SEQUENCE [LARGE SCALE GENOMIC DNA]</scope>
    <source>
        <strain evidence="4 5">DSM 25217</strain>
    </source>
</reference>
<dbReference type="RefSeq" id="WP_211332126.1">
    <property type="nucleotide sequence ID" value="NZ_REFR01000010.1"/>
</dbReference>